<dbReference type="InterPro" id="IPR012347">
    <property type="entry name" value="Ferritin-like"/>
</dbReference>
<comment type="caution">
    <text evidence="5">The sequence shown here is derived from an EMBL/GenBank/DDBJ whole genome shotgun (WGS) entry which is preliminary data.</text>
</comment>
<dbReference type="InterPro" id="IPR002177">
    <property type="entry name" value="DPS_DNA-bd"/>
</dbReference>
<dbReference type="Gene3D" id="1.20.1260.10">
    <property type="match status" value="1"/>
</dbReference>
<dbReference type="EMBL" id="SLWM01000003">
    <property type="protein sequence ID" value="TCO27551.1"/>
    <property type="molecule type" value="Genomic_DNA"/>
</dbReference>
<keyword evidence="6" id="KW-1185">Reference proteome</keyword>
<dbReference type="InterPro" id="IPR009078">
    <property type="entry name" value="Ferritin-like_SF"/>
</dbReference>
<proteinExistence type="inferred from homology"/>
<comment type="similarity">
    <text evidence="1 2">Belongs to the Dps family.</text>
</comment>
<dbReference type="InterPro" id="IPR008331">
    <property type="entry name" value="Ferritin_DPS_dom"/>
</dbReference>
<dbReference type="PRINTS" id="PR01346">
    <property type="entry name" value="HELNAPAPROT"/>
</dbReference>
<dbReference type="PANTHER" id="PTHR42932:SF2">
    <property type="entry name" value="DNA PROTECTION DURING STARVATION PROTEIN 1"/>
    <property type="match status" value="1"/>
</dbReference>
<evidence type="ECO:0000256" key="3">
    <source>
        <dbReference type="SAM" id="MobiDB-lite"/>
    </source>
</evidence>
<protein>
    <submittedName>
        <fullName evidence="5">Ferritin-like protein</fullName>
    </submittedName>
</protein>
<evidence type="ECO:0000259" key="4">
    <source>
        <dbReference type="Pfam" id="PF00210"/>
    </source>
</evidence>
<evidence type="ECO:0000256" key="1">
    <source>
        <dbReference type="ARBA" id="ARBA00009497"/>
    </source>
</evidence>
<dbReference type="SUPFAM" id="SSF47240">
    <property type="entry name" value="Ferritin-like"/>
    <property type="match status" value="1"/>
</dbReference>
<dbReference type="Proteomes" id="UP000295818">
    <property type="component" value="Unassembled WGS sequence"/>
</dbReference>
<feature type="domain" description="Ferritin/DPS" evidence="4">
    <location>
        <begin position="32"/>
        <end position="101"/>
    </location>
</feature>
<gene>
    <name evidence="5" type="ORF">EV644_103250</name>
</gene>
<feature type="region of interest" description="Disordered" evidence="3">
    <location>
        <begin position="93"/>
        <end position="120"/>
    </location>
</feature>
<organism evidence="5 6">
    <name type="scientific">Kribbella orskensis</name>
    <dbReference type="NCBI Taxonomy" id="2512216"/>
    <lineage>
        <taxon>Bacteria</taxon>
        <taxon>Bacillati</taxon>
        <taxon>Actinomycetota</taxon>
        <taxon>Actinomycetes</taxon>
        <taxon>Propionibacteriales</taxon>
        <taxon>Kribbellaceae</taxon>
        <taxon>Kribbella</taxon>
    </lineage>
</organism>
<evidence type="ECO:0000313" key="6">
    <source>
        <dbReference type="Proteomes" id="UP000295818"/>
    </source>
</evidence>
<accession>A0ABY2BQD4</accession>
<dbReference type="CDD" id="cd01043">
    <property type="entry name" value="DPS"/>
    <property type="match status" value="1"/>
</dbReference>
<sequence>MTSTITAPETTNSARKPEGSSGQFIASAELGAHLQRVLNDLIELQLQGKQAHWNVVGANFRDLHLQLDEIVDEARTAADTFAERMRALGAVPDGRSDTVAAGTSLPAFPAGEHNTTRSWT</sequence>
<evidence type="ECO:0000313" key="5">
    <source>
        <dbReference type="EMBL" id="TCO27551.1"/>
    </source>
</evidence>
<evidence type="ECO:0000256" key="2">
    <source>
        <dbReference type="RuleBase" id="RU003875"/>
    </source>
</evidence>
<dbReference type="PROSITE" id="PS00818">
    <property type="entry name" value="DPS_1"/>
    <property type="match status" value="1"/>
</dbReference>
<name>A0ABY2BQD4_9ACTN</name>
<reference evidence="5 6" key="1">
    <citation type="journal article" date="2015" name="Stand. Genomic Sci.">
        <title>Genomic Encyclopedia of Bacterial and Archaeal Type Strains, Phase III: the genomes of soil and plant-associated and newly described type strains.</title>
        <authorList>
            <person name="Whitman W.B."/>
            <person name="Woyke T."/>
            <person name="Klenk H.P."/>
            <person name="Zhou Y."/>
            <person name="Lilburn T.G."/>
            <person name="Beck B.J."/>
            <person name="De Vos P."/>
            <person name="Vandamme P."/>
            <person name="Eisen J.A."/>
            <person name="Garrity G."/>
            <person name="Hugenholtz P."/>
            <person name="Kyrpides N.C."/>
        </authorList>
    </citation>
    <scope>NUCLEOTIDE SEQUENCE [LARGE SCALE GENOMIC DNA]</scope>
    <source>
        <strain evidence="5 6">VKM Ac-2538</strain>
    </source>
</reference>
<dbReference type="InterPro" id="IPR023188">
    <property type="entry name" value="DPS_DNA-bd_CS"/>
</dbReference>
<dbReference type="PANTHER" id="PTHR42932">
    <property type="entry name" value="GENERAL STRESS PROTEIN 20U"/>
    <property type="match status" value="1"/>
</dbReference>
<dbReference type="Pfam" id="PF00210">
    <property type="entry name" value="Ferritin"/>
    <property type="match status" value="1"/>
</dbReference>
<feature type="region of interest" description="Disordered" evidence="3">
    <location>
        <begin position="1"/>
        <end position="21"/>
    </location>
</feature>